<proteinExistence type="predicted"/>
<dbReference type="AlphaFoldDB" id="A0AAN7ZS14"/>
<organism evidence="2 3">
    <name type="scientific">Elasticomyces elasticus</name>
    <dbReference type="NCBI Taxonomy" id="574655"/>
    <lineage>
        <taxon>Eukaryota</taxon>
        <taxon>Fungi</taxon>
        <taxon>Dikarya</taxon>
        <taxon>Ascomycota</taxon>
        <taxon>Pezizomycotina</taxon>
        <taxon>Dothideomycetes</taxon>
        <taxon>Dothideomycetidae</taxon>
        <taxon>Mycosphaerellales</taxon>
        <taxon>Teratosphaeriaceae</taxon>
        <taxon>Elasticomyces</taxon>
    </lineage>
</organism>
<dbReference type="EMBL" id="JAVRQU010000015">
    <property type="protein sequence ID" value="KAK5694715.1"/>
    <property type="molecule type" value="Genomic_DNA"/>
</dbReference>
<name>A0AAN7ZS14_9PEZI</name>
<sequence>MFRILITTAALALLTGSTAAMAVAKPIVPYTQSCDTRMHGGSDWDVTIGYTAHIGITFADGKGCPGIKDALAAKVGGSLNDYSCKDDGYGDTMLTFSTDGNRNRDVSNVLEEMYPGVAGGFNCGDEIFRQPEKRSSAFDCPPLPNTSTCLTQGAFGRPFIYTVKIGVTFASGNGCSGIENALKDKLGSDRVDSYSCNNDGYDNTVLYFKGHGTPAEDINAVLQGIYPMVTSGFTCTNDM</sequence>
<keyword evidence="1" id="KW-0732">Signal</keyword>
<accession>A0AAN7ZS14</accession>
<feature type="chain" id="PRO_5042981371" evidence="1">
    <location>
        <begin position="21"/>
        <end position="239"/>
    </location>
</feature>
<protein>
    <submittedName>
        <fullName evidence="2">Uncharacterized protein</fullName>
    </submittedName>
</protein>
<gene>
    <name evidence="2" type="ORF">LTR97_009305</name>
</gene>
<dbReference type="Proteomes" id="UP001310594">
    <property type="component" value="Unassembled WGS sequence"/>
</dbReference>
<evidence type="ECO:0000256" key="1">
    <source>
        <dbReference type="SAM" id="SignalP"/>
    </source>
</evidence>
<reference evidence="2" key="1">
    <citation type="submission" date="2023-08" db="EMBL/GenBank/DDBJ databases">
        <title>Black Yeasts Isolated from many extreme environments.</title>
        <authorList>
            <person name="Coleine C."/>
            <person name="Stajich J.E."/>
            <person name="Selbmann L."/>
        </authorList>
    </citation>
    <scope>NUCLEOTIDE SEQUENCE</scope>
    <source>
        <strain evidence="2">CCFEE 5810</strain>
    </source>
</reference>
<comment type="caution">
    <text evidence="2">The sequence shown here is derived from an EMBL/GenBank/DDBJ whole genome shotgun (WGS) entry which is preliminary data.</text>
</comment>
<feature type="signal peptide" evidence="1">
    <location>
        <begin position="1"/>
        <end position="20"/>
    </location>
</feature>
<evidence type="ECO:0000313" key="3">
    <source>
        <dbReference type="Proteomes" id="UP001310594"/>
    </source>
</evidence>
<evidence type="ECO:0000313" key="2">
    <source>
        <dbReference type="EMBL" id="KAK5694715.1"/>
    </source>
</evidence>